<accession>A0A2H0BME5</accession>
<evidence type="ECO:0000256" key="7">
    <source>
        <dbReference type="SAM" id="Phobius"/>
    </source>
</evidence>
<dbReference type="InterPro" id="IPR029044">
    <property type="entry name" value="Nucleotide-diphossugar_trans"/>
</dbReference>
<dbReference type="Pfam" id="PF00535">
    <property type="entry name" value="Glycos_transf_2"/>
    <property type="match status" value="1"/>
</dbReference>
<sequence>MLTDKKISAVVVCYYDALSIEVLFDRLTKTLTKISPNYEIIYINDASPDNSELILRQIASQDKHLTVINHSRNFGAQAGFTSGMIQSTGEAVILMDGDLQDPPELIEDFVKKWLEGFKVVYGVRRQREKSMGKFKEWLYHLFYVFFNKSAYIKVPLDAGEFSLMDRVVVDHVNSLPERDRFIRGLRAWVGYNSTGVSYVRPERYDGRQSVSTKGLLSAFRWARKAIFSFSYKPLEWVAYLAIMTTFIALAGIIFYLISFFTTDSPRGFATLIIVTLFLASVQLLTLSIIGEYIGKIFEEVKQRPRFIIRDIINDHRKSS</sequence>
<comment type="subcellular location">
    <subcellularLocation>
        <location evidence="1">Membrane</location>
        <topology evidence="1">Multi-pass membrane protein</topology>
    </subcellularLocation>
</comment>
<dbReference type="PANTHER" id="PTHR48090:SF1">
    <property type="entry name" value="PROPHAGE BACTOPRENOL GLUCOSYL TRANSFERASE HOMOLOG"/>
    <property type="match status" value="1"/>
</dbReference>
<reference evidence="9 10" key="1">
    <citation type="submission" date="2017-09" db="EMBL/GenBank/DDBJ databases">
        <title>Depth-based differentiation of microbial function through sediment-hosted aquifers and enrichment of novel symbionts in the deep terrestrial subsurface.</title>
        <authorList>
            <person name="Probst A.J."/>
            <person name="Ladd B."/>
            <person name="Jarett J.K."/>
            <person name="Geller-Mcgrath D.E."/>
            <person name="Sieber C.M."/>
            <person name="Emerson J.B."/>
            <person name="Anantharaman K."/>
            <person name="Thomas B.C."/>
            <person name="Malmstrom R."/>
            <person name="Stieglmeier M."/>
            <person name="Klingl A."/>
            <person name="Woyke T."/>
            <person name="Ryan C.M."/>
            <person name="Banfield J.F."/>
        </authorList>
    </citation>
    <scope>NUCLEOTIDE SEQUENCE [LARGE SCALE GENOMIC DNA]</scope>
    <source>
        <strain evidence="9">CG22_combo_CG10-13_8_21_14_all_37_9</strain>
    </source>
</reference>
<evidence type="ECO:0000256" key="4">
    <source>
        <dbReference type="ARBA" id="ARBA00022692"/>
    </source>
</evidence>
<dbReference type="InterPro" id="IPR001173">
    <property type="entry name" value="Glyco_trans_2-like"/>
</dbReference>
<evidence type="ECO:0000313" key="10">
    <source>
        <dbReference type="Proteomes" id="UP000229334"/>
    </source>
</evidence>
<evidence type="ECO:0000259" key="8">
    <source>
        <dbReference type="Pfam" id="PF00535"/>
    </source>
</evidence>
<evidence type="ECO:0000256" key="1">
    <source>
        <dbReference type="ARBA" id="ARBA00004141"/>
    </source>
</evidence>
<dbReference type="PANTHER" id="PTHR48090">
    <property type="entry name" value="UNDECAPRENYL-PHOSPHATE 4-DEOXY-4-FORMAMIDO-L-ARABINOSE TRANSFERASE-RELATED"/>
    <property type="match status" value="1"/>
</dbReference>
<dbReference type="EMBL" id="PCSX01000028">
    <property type="protein sequence ID" value="PIP58158.1"/>
    <property type="molecule type" value="Genomic_DNA"/>
</dbReference>
<dbReference type="SUPFAM" id="SSF53448">
    <property type="entry name" value="Nucleotide-diphospho-sugar transferases"/>
    <property type="match status" value="1"/>
</dbReference>
<keyword evidence="3" id="KW-0808">Transferase</keyword>
<comment type="caution">
    <text evidence="9">The sequence shown here is derived from an EMBL/GenBank/DDBJ whole genome shotgun (WGS) entry which is preliminary data.</text>
</comment>
<dbReference type="Gene3D" id="3.90.550.10">
    <property type="entry name" value="Spore Coat Polysaccharide Biosynthesis Protein SpsA, Chain A"/>
    <property type="match status" value="1"/>
</dbReference>
<dbReference type="Proteomes" id="UP000229334">
    <property type="component" value="Unassembled WGS sequence"/>
</dbReference>
<evidence type="ECO:0000256" key="5">
    <source>
        <dbReference type="ARBA" id="ARBA00022989"/>
    </source>
</evidence>
<gene>
    <name evidence="9" type="ORF">COX02_01800</name>
</gene>
<name>A0A2H0BME5_9BACT</name>
<feature type="domain" description="Glycosyltransferase 2-like" evidence="8">
    <location>
        <begin position="8"/>
        <end position="171"/>
    </location>
</feature>
<keyword evidence="6 7" id="KW-0472">Membrane</keyword>
<evidence type="ECO:0000256" key="2">
    <source>
        <dbReference type="ARBA" id="ARBA00022676"/>
    </source>
</evidence>
<evidence type="ECO:0000313" key="9">
    <source>
        <dbReference type="EMBL" id="PIP58158.1"/>
    </source>
</evidence>
<proteinExistence type="predicted"/>
<organism evidence="9 10">
    <name type="scientific">Candidatus Vogelbacteria bacterium CG22_combo_CG10-13_8_21_14_all_37_9</name>
    <dbReference type="NCBI Taxonomy" id="1975046"/>
    <lineage>
        <taxon>Bacteria</taxon>
        <taxon>Candidatus Vogeliibacteriota</taxon>
    </lineage>
</organism>
<evidence type="ECO:0000256" key="6">
    <source>
        <dbReference type="ARBA" id="ARBA00023136"/>
    </source>
</evidence>
<dbReference type="CDD" id="cd04187">
    <property type="entry name" value="DPM1_like_bac"/>
    <property type="match status" value="1"/>
</dbReference>
<evidence type="ECO:0000256" key="3">
    <source>
        <dbReference type="ARBA" id="ARBA00022679"/>
    </source>
</evidence>
<dbReference type="AlphaFoldDB" id="A0A2H0BME5"/>
<dbReference type="InterPro" id="IPR050256">
    <property type="entry name" value="Glycosyltransferase_2"/>
</dbReference>
<keyword evidence="5 7" id="KW-1133">Transmembrane helix</keyword>
<feature type="transmembrane region" description="Helical" evidence="7">
    <location>
        <begin position="236"/>
        <end position="257"/>
    </location>
</feature>
<dbReference type="GO" id="GO:0016757">
    <property type="term" value="F:glycosyltransferase activity"/>
    <property type="evidence" value="ECO:0007669"/>
    <property type="project" value="UniProtKB-KW"/>
</dbReference>
<keyword evidence="2" id="KW-0328">Glycosyltransferase</keyword>
<dbReference type="GO" id="GO:0005886">
    <property type="term" value="C:plasma membrane"/>
    <property type="evidence" value="ECO:0007669"/>
    <property type="project" value="TreeGrafter"/>
</dbReference>
<keyword evidence="4 7" id="KW-0812">Transmembrane</keyword>
<protein>
    <recommendedName>
        <fullName evidence="8">Glycosyltransferase 2-like domain-containing protein</fullName>
    </recommendedName>
</protein>
<feature type="transmembrane region" description="Helical" evidence="7">
    <location>
        <begin position="269"/>
        <end position="293"/>
    </location>
</feature>